<dbReference type="Gene3D" id="1.25.10.10">
    <property type="entry name" value="Leucine-rich Repeat Variant"/>
    <property type="match status" value="1"/>
</dbReference>
<proteinExistence type="predicted"/>
<evidence type="ECO:0000259" key="2">
    <source>
        <dbReference type="PROSITE" id="PS50837"/>
    </source>
</evidence>
<dbReference type="SUPFAM" id="SSF48371">
    <property type="entry name" value="ARM repeat"/>
    <property type="match status" value="1"/>
</dbReference>
<accession>A0A2I9DQG2</accession>
<name>A0A2I9DQG2_9DEIO</name>
<dbReference type="Gene3D" id="3.40.50.300">
    <property type="entry name" value="P-loop containing nucleotide triphosphate hydrolases"/>
    <property type="match status" value="1"/>
</dbReference>
<gene>
    <name evidence="3" type="ORF">DAERI_020044</name>
</gene>
<dbReference type="PROSITE" id="PS50837">
    <property type="entry name" value="NACHT"/>
    <property type="match status" value="1"/>
</dbReference>
<sequence>MEDVTLPAAPQALAPLPTRLSQPVGRVPNPPVHTRLQELPYRELSWQDFERLCLRLAQRDASVEGCRLYGEQGDAQAGIDLYARELDGETYVVYQCKRVEDFGPARIKAAVEKFLEEDGFVGRDRTSAFVLCTMESLRGKQRDDMFREQQGVLEAHHIQLLRWDADELNRLLKQMPEVVDDFFGRPWVEAFCGADAARALEDRLDAPNFFQLRQGLRSFYASVFEQHDSGVALTDATRVRAPSLRERFILPDILDAPPESLPVGQPTSPEEDPEADHEHETRRRRRREVRTARPSSDTRRRGLEGWLTEHDAQVILGGPGSGKSTLLRFLTLDLLDDAPELAQVASKWGQHLPVWVPFAFWTRVISFEGENTVSLHEVMRQWLRAFNAQDLAPLIDRALDDGRLLLVVDGLDEYVRSDYGELALDRLRVFVQQRGVPVLLASRPDGYKLFKAKLSGWADGHIADLSEAQQRRLAGTWFAHQLRNADEDPGDDVVARRAVAEVEAFFEELRDSPDLAHLAAVPLLLCLLVALRRAEVALPRSRFRVYEEVVKHLLEAHPRRRRRAAAMGDDDSHLSPAETRQAFERLAYEMHCAYPEGVIPIDAASEVVAAYLQDDEVGLGLGRREASTSAARLVAVGETNSGLLVGRSPHEAGFFHRSLQEFLAAGYLSRLDDQLEVVRARRFEAQWREVLLGTLHFTRPPQQVRQLMDVLRAPGGAVAQRQHLAQLLAEAAFGEFPVPPALAQEVARDTLAAIERETWAPQRERLLGHALDGLHSAKVRELVHERLRRWFPERLRYRSGAIEVMGTWPPEEDTIALLFRGLYEEEAPERAAAARALAALGSQQPELFERLERVVQQAHSVEAQGGALHALVLASPADSELSELLDHHAASPHPEHRLLAYLGLAKQGRLTDPYLDDALSFLNHTSGVPYELRDLVVDVLVQGWPGHPRVRDVCMPARPRAGVDNDSAWKVLLRGFSADPQVVDAVAGEIRGEQHPFLGTHDAWPLLLHHFRDVPAIVQAIDARLESGDLEDRDLFFASLIGRTAPAQAKLLAGLDSGFPHWSAQALLEGWGMDDPEVASRLLPLVHGPDDVAASIGFLIPGILRDAGASRRRLLALLRDPACARPDFVLNGLAKVGVGEDGQAILDAALTHLNQQQSLAHNGFHHALRLFSQEPRMLEYARQVLDRGAEGAGDVAYHLRHDASIRQVVRDRSMPLDPASRLVIASKLQQRWGDAQEVLNLLEAHHEEGDPETRVQCAISLALRARAEGRDLAPVIEQLTRHASTPGISFRTHAQAGIAGLLTLGALDAVTVKVHGRRLSEWIRPVLEAAFDVSGNFVAVVVQHWEDVERATGQDLLGVQEKHDGRLLRVLAAYADESPVARRKVLEVVEQHRAVGNSSAVLRFLGRVVPGSGLLLEACLDALEDADAHRDTTLAAAQLLGQHFRGNASVLDRLTTAFGDDPPRESVLMALTEGWPDSPVVHRAYDWYASSKAEASYRLTFRLMGLHATPENLIEALKGTFEHCTAVPTIASESMTPPLIRRLRNDPAFAVALAAWLTTDRDPSAVATVPRLLARAGRLSEELREWCAAEIERLCREDTIAPLGIDLLAGRVRPVLHSLLDAT</sequence>
<dbReference type="Pfam" id="PF05729">
    <property type="entry name" value="NACHT"/>
    <property type="match status" value="1"/>
</dbReference>
<dbReference type="InterPro" id="IPR007111">
    <property type="entry name" value="NACHT_NTPase"/>
</dbReference>
<comment type="caution">
    <text evidence="3">The sequence shown here is derived from an EMBL/GenBank/DDBJ whole genome shotgun (WGS) entry which is preliminary data.</text>
</comment>
<evidence type="ECO:0000313" key="4">
    <source>
        <dbReference type="Proteomes" id="UP000236569"/>
    </source>
</evidence>
<feature type="domain" description="NACHT" evidence="2">
    <location>
        <begin position="311"/>
        <end position="446"/>
    </location>
</feature>
<dbReference type="Proteomes" id="UP000236569">
    <property type="component" value="Unassembled WGS sequence"/>
</dbReference>
<dbReference type="InterPro" id="IPR027417">
    <property type="entry name" value="P-loop_NTPase"/>
</dbReference>
<feature type="region of interest" description="Disordered" evidence="1">
    <location>
        <begin position="255"/>
        <end position="303"/>
    </location>
</feature>
<reference evidence="4" key="1">
    <citation type="submission" date="2018-01" db="EMBL/GenBank/DDBJ databases">
        <title>Draft Genome Sequence of the Radioresistant Bacterium Deinococcus aerius TR0125, Isolated from the Higher Atmosphere above Japan.</title>
        <authorList>
            <person name="Satoh K."/>
            <person name="Arai H."/>
            <person name="Sanzen T."/>
            <person name="Kawaguchi Y."/>
            <person name="Hayashi H."/>
            <person name="Yokobori S."/>
            <person name="Yamagishi A."/>
            <person name="Oono Y."/>
            <person name="Narumi I."/>
        </authorList>
    </citation>
    <scope>NUCLEOTIDE SEQUENCE [LARGE SCALE GENOMIC DNA]</scope>
    <source>
        <strain evidence="4">TR0125</strain>
    </source>
</reference>
<keyword evidence="4" id="KW-1185">Reference proteome</keyword>
<dbReference type="EMBL" id="BFAG01000002">
    <property type="protein sequence ID" value="GBF04447.1"/>
    <property type="molecule type" value="Genomic_DNA"/>
</dbReference>
<evidence type="ECO:0000256" key="1">
    <source>
        <dbReference type="SAM" id="MobiDB-lite"/>
    </source>
</evidence>
<organism evidence="3 4">
    <name type="scientific">Deinococcus aerius</name>
    <dbReference type="NCBI Taxonomy" id="200253"/>
    <lineage>
        <taxon>Bacteria</taxon>
        <taxon>Thermotogati</taxon>
        <taxon>Deinococcota</taxon>
        <taxon>Deinococci</taxon>
        <taxon>Deinococcales</taxon>
        <taxon>Deinococcaceae</taxon>
        <taxon>Deinococcus</taxon>
    </lineage>
</organism>
<dbReference type="SUPFAM" id="SSF52540">
    <property type="entry name" value="P-loop containing nucleoside triphosphate hydrolases"/>
    <property type="match status" value="1"/>
</dbReference>
<dbReference type="InterPro" id="IPR011989">
    <property type="entry name" value="ARM-like"/>
</dbReference>
<protein>
    <submittedName>
        <fullName evidence="3">Putative NTPase</fullName>
    </submittedName>
</protein>
<dbReference type="InterPro" id="IPR016024">
    <property type="entry name" value="ARM-type_fold"/>
</dbReference>
<evidence type="ECO:0000313" key="3">
    <source>
        <dbReference type="EMBL" id="GBF04447.1"/>
    </source>
</evidence>